<keyword evidence="1" id="KW-1133">Transmembrane helix</keyword>
<protein>
    <recommendedName>
        <fullName evidence="4">Membrane domain of glycerophosphoryl diester phosphodiesterase</fullName>
    </recommendedName>
</protein>
<gene>
    <name evidence="2" type="ORF">SAMN02799615_03314</name>
</gene>
<sequence>MAFKNSRRVSLGALFGAPVAALQWRLLLLWTLLLLLPTFVAAMPLLHTLGQLLDHSVHAEAWARQFDALMFGDTVRGVMNSGGAVRGGFIAGLLLTALLTPLLNGMVVGAGRAGRPLGFGHLLQSGVVEYGRMFRVMLWTSVPYAAAIWAVKTSMDVLDDKTELAVLESQAQSTTHWLLALAVLCVVLAQVIAESGRAAFIADVGLRSAAKAIWRGFVQLVRRPFSSLFAYVFVSAIGFGVAFALGVARAHVTAVGLGLVLGFLLTQVAVAAIAWTRVARLFALAEVARSLGGSGRRAAF</sequence>
<name>A0A1I2I9G8_9GAMM</name>
<dbReference type="Proteomes" id="UP000199477">
    <property type="component" value="Unassembled WGS sequence"/>
</dbReference>
<accession>A0A1I2I9G8</accession>
<keyword evidence="1" id="KW-0472">Membrane</keyword>
<proteinExistence type="predicted"/>
<organism evidence="2 3">
    <name type="scientific">Dyella marensis</name>
    <dbReference type="NCBI Taxonomy" id="500610"/>
    <lineage>
        <taxon>Bacteria</taxon>
        <taxon>Pseudomonadati</taxon>
        <taxon>Pseudomonadota</taxon>
        <taxon>Gammaproteobacteria</taxon>
        <taxon>Lysobacterales</taxon>
        <taxon>Rhodanobacteraceae</taxon>
        <taxon>Dyella</taxon>
    </lineage>
</organism>
<dbReference type="RefSeq" id="WP_035323307.1">
    <property type="nucleotide sequence ID" value="NZ_FONH01000015.1"/>
</dbReference>
<evidence type="ECO:0000313" key="2">
    <source>
        <dbReference type="EMBL" id="SFF37777.1"/>
    </source>
</evidence>
<feature type="transmembrane region" description="Helical" evidence="1">
    <location>
        <begin position="89"/>
        <end position="111"/>
    </location>
</feature>
<feature type="transmembrane region" description="Helical" evidence="1">
    <location>
        <begin position="254"/>
        <end position="275"/>
    </location>
</feature>
<feature type="transmembrane region" description="Helical" evidence="1">
    <location>
        <begin position="174"/>
        <end position="193"/>
    </location>
</feature>
<evidence type="ECO:0008006" key="4">
    <source>
        <dbReference type="Google" id="ProtNLM"/>
    </source>
</evidence>
<evidence type="ECO:0000313" key="3">
    <source>
        <dbReference type="Proteomes" id="UP000199477"/>
    </source>
</evidence>
<evidence type="ECO:0000256" key="1">
    <source>
        <dbReference type="SAM" id="Phobius"/>
    </source>
</evidence>
<keyword evidence="3" id="KW-1185">Reference proteome</keyword>
<keyword evidence="1" id="KW-0812">Transmembrane</keyword>
<reference evidence="3" key="1">
    <citation type="submission" date="2016-10" db="EMBL/GenBank/DDBJ databases">
        <authorList>
            <person name="Varghese N."/>
            <person name="Submissions S."/>
        </authorList>
    </citation>
    <scope>NUCLEOTIDE SEQUENCE [LARGE SCALE GENOMIC DNA]</scope>
    <source>
        <strain evidence="3">UNC178MFTsu3.1</strain>
    </source>
</reference>
<dbReference type="AlphaFoldDB" id="A0A1I2I9G8"/>
<feature type="transmembrane region" description="Helical" evidence="1">
    <location>
        <begin position="228"/>
        <end position="248"/>
    </location>
</feature>
<feature type="transmembrane region" description="Helical" evidence="1">
    <location>
        <begin position="132"/>
        <end position="151"/>
    </location>
</feature>
<dbReference type="EMBL" id="FONH01000015">
    <property type="protein sequence ID" value="SFF37777.1"/>
    <property type="molecule type" value="Genomic_DNA"/>
</dbReference>